<evidence type="ECO:0000313" key="3">
    <source>
        <dbReference type="Proteomes" id="UP000006727"/>
    </source>
</evidence>
<evidence type="ECO:0000313" key="2">
    <source>
        <dbReference type="EnsemblPlants" id="Pp3c10_9100V3.1"/>
    </source>
</evidence>
<sequence length="26" mass="2776">MASPDLFAAAPSEENVSIGEYQGTKY</sequence>
<dbReference type="EnsemblPlants" id="Pp3c10_9100V3.1">
    <property type="protein sequence ID" value="Pp3c10_9100V3.1"/>
    <property type="gene ID" value="Pp3c10_9100"/>
</dbReference>
<dbReference type="Gramene" id="Pp3c10_9100V3.1">
    <property type="protein sequence ID" value="Pp3c10_9100V3.1"/>
    <property type="gene ID" value="Pp3c10_9100"/>
</dbReference>
<gene>
    <name evidence="1" type="ORF">PHYPA_013641</name>
</gene>
<evidence type="ECO:0000313" key="1">
    <source>
        <dbReference type="EMBL" id="PNR46522.1"/>
    </source>
</evidence>
<accession>A0A2K1JYC5</accession>
<protein>
    <submittedName>
        <fullName evidence="1 2">Uncharacterized protein</fullName>
    </submittedName>
</protein>
<organism evidence="1">
    <name type="scientific">Physcomitrium patens</name>
    <name type="common">Spreading-leaved earth moss</name>
    <name type="synonym">Physcomitrella patens</name>
    <dbReference type="NCBI Taxonomy" id="3218"/>
    <lineage>
        <taxon>Eukaryota</taxon>
        <taxon>Viridiplantae</taxon>
        <taxon>Streptophyta</taxon>
        <taxon>Embryophyta</taxon>
        <taxon>Bryophyta</taxon>
        <taxon>Bryophytina</taxon>
        <taxon>Bryopsida</taxon>
        <taxon>Funariidae</taxon>
        <taxon>Funariales</taxon>
        <taxon>Funariaceae</taxon>
        <taxon>Physcomitrium</taxon>
    </lineage>
</organism>
<proteinExistence type="predicted"/>
<keyword evidence="3" id="KW-1185">Reference proteome</keyword>
<dbReference type="InParanoid" id="A0A2K1JYC5"/>
<reference evidence="2" key="3">
    <citation type="submission" date="2020-12" db="UniProtKB">
        <authorList>
            <consortium name="EnsemblPlants"/>
        </authorList>
    </citation>
    <scope>IDENTIFICATION</scope>
</reference>
<dbReference type="Proteomes" id="UP000006727">
    <property type="component" value="Chromosome 10"/>
</dbReference>
<reference evidence="1 3" key="2">
    <citation type="journal article" date="2018" name="Plant J.">
        <title>The Physcomitrella patens chromosome-scale assembly reveals moss genome structure and evolution.</title>
        <authorList>
            <person name="Lang D."/>
            <person name="Ullrich K.K."/>
            <person name="Murat F."/>
            <person name="Fuchs J."/>
            <person name="Jenkins J."/>
            <person name="Haas F.B."/>
            <person name="Piednoel M."/>
            <person name="Gundlach H."/>
            <person name="Van Bel M."/>
            <person name="Meyberg R."/>
            <person name="Vives C."/>
            <person name="Morata J."/>
            <person name="Symeonidi A."/>
            <person name="Hiss M."/>
            <person name="Muchero W."/>
            <person name="Kamisugi Y."/>
            <person name="Saleh O."/>
            <person name="Blanc G."/>
            <person name="Decker E.L."/>
            <person name="van Gessel N."/>
            <person name="Grimwood J."/>
            <person name="Hayes R.D."/>
            <person name="Graham S.W."/>
            <person name="Gunter L.E."/>
            <person name="McDaniel S.F."/>
            <person name="Hoernstein S.N.W."/>
            <person name="Larsson A."/>
            <person name="Li F.W."/>
            <person name="Perroud P.F."/>
            <person name="Phillips J."/>
            <person name="Ranjan P."/>
            <person name="Rokshar D.S."/>
            <person name="Rothfels C.J."/>
            <person name="Schneider L."/>
            <person name="Shu S."/>
            <person name="Stevenson D.W."/>
            <person name="Thummler F."/>
            <person name="Tillich M."/>
            <person name="Villarreal Aguilar J.C."/>
            <person name="Widiez T."/>
            <person name="Wong G.K."/>
            <person name="Wymore A."/>
            <person name="Zhang Y."/>
            <person name="Zimmer A.D."/>
            <person name="Quatrano R.S."/>
            <person name="Mayer K.F.X."/>
            <person name="Goodstein D."/>
            <person name="Casacuberta J.M."/>
            <person name="Vandepoele K."/>
            <person name="Reski R."/>
            <person name="Cuming A.C."/>
            <person name="Tuskan G.A."/>
            <person name="Maumus F."/>
            <person name="Salse J."/>
            <person name="Schmutz J."/>
            <person name="Rensing S.A."/>
        </authorList>
    </citation>
    <scope>NUCLEOTIDE SEQUENCE [LARGE SCALE GENOMIC DNA]</scope>
    <source>
        <strain evidence="2 3">cv. Gransden 2004</strain>
    </source>
</reference>
<dbReference type="AlphaFoldDB" id="A0A2K1JYC5"/>
<name>A0A2K1JYC5_PHYPA</name>
<dbReference type="EMBL" id="ABEU02000010">
    <property type="protein sequence ID" value="PNR46522.1"/>
    <property type="molecule type" value="Genomic_DNA"/>
</dbReference>
<reference evidence="1 3" key="1">
    <citation type="journal article" date="2008" name="Science">
        <title>The Physcomitrella genome reveals evolutionary insights into the conquest of land by plants.</title>
        <authorList>
            <person name="Rensing S."/>
            <person name="Lang D."/>
            <person name="Zimmer A."/>
            <person name="Terry A."/>
            <person name="Salamov A."/>
            <person name="Shapiro H."/>
            <person name="Nishiyama T."/>
            <person name="Perroud P.-F."/>
            <person name="Lindquist E."/>
            <person name="Kamisugi Y."/>
            <person name="Tanahashi T."/>
            <person name="Sakakibara K."/>
            <person name="Fujita T."/>
            <person name="Oishi K."/>
            <person name="Shin-I T."/>
            <person name="Kuroki Y."/>
            <person name="Toyoda A."/>
            <person name="Suzuki Y."/>
            <person name="Hashimoto A."/>
            <person name="Yamaguchi K."/>
            <person name="Sugano A."/>
            <person name="Kohara Y."/>
            <person name="Fujiyama A."/>
            <person name="Anterola A."/>
            <person name="Aoki S."/>
            <person name="Ashton N."/>
            <person name="Barbazuk W.B."/>
            <person name="Barker E."/>
            <person name="Bennetzen J."/>
            <person name="Bezanilla M."/>
            <person name="Blankenship R."/>
            <person name="Cho S.H."/>
            <person name="Dutcher S."/>
            <person name="Estelle M."/>
            <person name="Fawcett J.A."/>
            <person name="Gundlach H."/>
            <person name="Hanada K."/>
            <person name="Heyl A."/>
            <person name="Hicks K.A."/>
            <person name="Hugh J."/>
            <person name="Lohr M."/>
            <person name="Mayer K."/>
            <person name="Melkozernov A."/>
            <person name="Murata T."/>
            <person name="Nelson D."/>
            <person name="Pils B."/>
            <person name="Prigge M."/>
            <person name="Reiss B."/>
            <person name="Renner T."/>
            <person name="Rombauts S."/>
            <person name="Rushton P."/>
            <person name="Sanderfoot A."/>
            <person name="Schween G."/>
            <person name="Shiu S.-H."/>
            <person name="Stueber K."/>
            <person name="Theodoulou F.L."/>
            <person name="Tu H."/>
            <person name="Van de Peer Y."/>
            <person name="Verrier P.J."/>
            <person name="Waters E."/>
            <person name="Wood A."/>
            <person name="Yang L."/>
            <person name="Cove D."/>
            <person name="Cuming A."/>
            <person name="Hasebe M."/>
            <person name="Lucas S."/>
            <person name="Mishler D.B."/>
            <person name="Reski R."/>
            <person name="Grigoriev I."/>
            <person name="Quatrano R.S."/>
            <person name="Boore J.L."/>
        </authorList>
    </citation>
    <scope>NUCLEOTIDE SEQUENCE [LARGE SCALE GENOMIC DNA]</scope>
    <source>
        <strain evidence="2 3">cv. Gransden 2004</strain>
    </source>
</reference>